<dbReference type="Proteomes" id="UP001163046">
    <property type="component" value="Unassembled WGS sequence"/>
</dbReference>
<organism evidence="2 3">
    <name type="scientific">Desmophyllum pertusum</name>
    <dbReference type="NCBI Taxonomy" id="174260"/>
    <lineage>
        <taxon>Eukaryota</taxon>
        <taxon>Metazoa</taxon>
        <taxon>Cnidaria</taxon>
        <taxon>Anthozoa</taxon>
        <taxon>Hexacorallia</taxon>
        <taxon>Scleractinia</taxon>
        <taxon>Caryophylliina</taxon>
        <taxon>Caryophylliidae</taxon>
        <taxon>Desmophyllum</taxon>
    </lineage>
</organism>
<evidence type="ECO:0000313" key="3">
    <source>
        <dbReference type="Proteomes" id="UP001163046"/>
    </source>
</evidence>
<accession>A0A9X0CXE1</accession>
<dbReference type="EMBL" id="MU826360">
    <property type="protein sequence ID" value="KAJ7379050.1"/>
    <property type="molecule type" value="Genomic_DNA"/>
</dbReference>
<feature type="transmembrane region" description="Helical" evidence="1">
    <location>
        <begin position="68"/>
        <end position="87"/>
    </location>
</feature>
<evidence type="ECO:0000313" key="2">
    <source>
        <dbReference type="EMBL" id="KAJ7379050.1"/>
    </source>
</evidence>
<name>A0A9X0CXE1_9CNID</name>
<sequence length="155" mass="18205">MDLEQMEVQNAQSPMIENEGSSFSNTEHAIIQAAVFIEDAVQYRSIHHKVDSKSLWMYRWYYSKPVRWGYNLIIFFYLMLAFVEKPSSLTLSPDPRFRGKRPDPPCGVTESLEIIFLVCFVCDLVVKRIRIHRLLRPFFLLQNSSLMKKLLKDAE</sequence>
<protein>
    <submittedName>
        <fullName evidence="2">Two pore calcium channel protein 2</fullName>
    </submittedName>
</protein>
<dbReference type="GO" id="GO:0015280">
    <property type="term" value="F:ligand-gated sodium channel activity"/>
    <property type="evidence" value="ECO:0007669"/>
    <property type="project" value="TreeGrafter"/>
</dbReference>
<dbReference type="GO" id="GO:0097682">
    <property type="term" value="F:intracellularly phosphatidylinositol-3,5-bisphosphate-gated monatomic cation channel activity"/>
    <property type="evidence" value="ECO:0007669"/>
    <property type="project" value="TreeGrafter"/>
</dbReference>
<keyword evidence="1" id="KW-0472">Membrane</keyword>
<dbReference type="AlphaFoldDB" id="A0A9X0CXE1"/>
<gene>
    <name evidence="2" type="primary">TPCN2_3</name>
    <name evidence="2" type="ORF">OS493_018845</name>
</gene>
<keyword evidence="1" id="KW-0812">Transmembrane</keyword>
<feature type="transmembrane region" description="Helical" evidence="1">
    <location>
        <begin position="107"/>
        <end position="126"/>
    </location>
</feature>
<dbReference type="InterPro" id="IPR028798">
    <property type="entry name" value="TPC2"/>
</dbReference>
<dbReference type="GO" id="GO:0075509">
    <property type="term" value="P:endocytosis involved in viral entry into host cell"/>
    <property type="evidence" value="ECO:0007669"/>
    <property type="project" value="TreeGrafter"/>
</dbReference>
<keyword evidence="1" id="KW-1133">Transmembrane helix</keyword>
<reference evidence="2" key="1">
    <citation type="submission" date="2023-01" db="EMBL/GenBank/DDBJ databases">
        <title>Genome assembly of the deep-sea coral Lophelia pertusa.</title>
        <authorList>
            <person name="Herrera S."/>
            <person name="Cordes E."/>
        </authorList>
    </citation>
    <scope>NUCLEOTIDE SEQUENCE</scope>
    <source>
        <strain evidence="2">USNM1676648</strain>
        <tissue evidence="2">Polyp</tissue>
    </source>
</reference>
<proteinExistence type="predicted"/>
<comment type="caution">
    <text evidence="2">The sequence shown here is derived from an EMBL/GenBank/DDBJ whole genome shotgun (WGS) entry which is preliminary data.</text>
</comment>
<dbReference type="GO" id="GO:0019722">
    <property type="term" value="P:calcium-mediated signaling"/>
    <property type="evidence" value="ECO:0007669"/>
    <property type="project" value="TreeGrafter"/>
</dbReference>
<evidence type="ECO:0000256" key="1">
    <source>
        <dbReference type="SAM" id="Phobius"/>
    </source>
</evidence>
<dbReference type="PANTHER" id="PTHR46768:SF1">
    <property type="entry name" value="TWO PORE CHANNEL PROTEIN 2"/>
    <property type="match status" value="1"/>
</dbReference>
<keyword evidence="3" id="KW-1185">Reference proteome</keyword>
<dbReference type="OrthoDB" id="6019524at2759"/>
<dbReference type="PANTHER" id="PTHR46768">
    <property type="entry name" value="TWO PORE CALCIUM CHANNEL PROTEIN 2"/>
    <property type="match status" value="1"/>
</dbReference>
<dbReference type="GO" id="GO:0022832">
    <property type="term" value="F:voltage-gated channel activity"/>
    <property type="evidence" value="ECO:0007669"/>
    <property type="project" value="InterPro"/>
</dbReference>
<dbReference type="GO" id="GO:0005765">
    <property type="term" value="C:lysosomal membrane"/>
    <property type="evidence" value="ECO:0007669"/>
    <property type="project" value="InterPro"/>
</dbReference>